<reference evidence="4" key="1">
    <citation type="journal article" date="2019" name="Int. J. Syst. Evol. Microbiol.">
        <title>The Global Catalogue of Microorganisms (GCM) 10K type strain sequencing project: providing services to taxonomists for standard genome sequencing and annotation.</title>
        <authorList>
            <consortium name="The Broad Institute Genomics Platform"/>
            <consortium name="The Broad Institute Genome Sequencing Center for Infectious Disease"/>
            <person name="Wu L."/>
            <person name="Ma J."/>
        </authorList>
    </citation>
    <scope>NUCLEOTIDE SEQUENCE [LARGE SCALE GENOMIC DNA]</scope>
    <source>
        <strain evidence="4">CCUG 54950</strain>
    </source>
</reference>
<accession>A0ABW4RLK9</accession>
<dbReference type="InterPro" id="IPR058852">
    <property type="entry name" value="HTH_77"/>
</dbReference>
<dbReference type="PRINTS" id="PR00364">
    <property type="entry name" value="DISEASERSIST"/>
</dbReference>
<dbReference type="RefSeq" id="WP_347325309.1">
    <property type="nucleotide sequence ID" value="NZ_JBCGUH010000005.1"/>
</dbReference>
<dbReference type="PROSITE" id="PS50943">
    <property type="entry name" value="HTH_CROC1"/>
    <property type="match status" value="1"/>
</dbReference>
<dbReference type="SMART" id="SM00028">
    <property type="entry name" value="TPR"/>
    <property type="match status" value="3"/>
</dbReference>
<dbReference type="Gene3D" id="1.10.260.40">
    <property type="entry name" value="lambda repressor-like DNA-binding domains"/>
    <property type="match status" value="1"/>
</dbReference>
<dbReference type="InterPro" id="IPR011990">
    <property type="entry name" value="TPR-like_helical_dom_sf"/>
</dbReference>
<protein>
    <submittedName>
        <fullName evidence="3">NB-ARC domain-containing protein</fullName>
    </submittedName>
</protein>
<dbReference type="InterPro" id="IPR019734">
    <property type="entry name" value="TPR_rpt"/>
</dbReference>
<evidence type="ECO:0000256" key="1">
    <source>
        <dbReference type="PROSITE-ProRule" id="PRU00339"/>
    </source>
</evidence>
<keyword evidence="1" id="KW-0802">TPR repeat</keyword>
<dbReference type="Proteomes" id="UP001597233">
    <property type="component" value="Unassembled WGS sequence"/>
</dbReference>
<dbReference type="PANTHER" id="PTHR47691:SF3">
    <property type="entry name" value="HTH-TYPE TRANSCRIPTIONAL REGULATOR RV0890C-RELATED"/>
    <property type="match status" value="1"/>
</dbReference>
<keyword evidence="4" id="KW-1185">Reference proteome</keyword>
<organism evidence="3 4">
    <name type="scientific">Paenibacillus wenxiniae</name>
    <dbReference type="NCBI Taxonomy" id="1636843"/>
    <lineage>
        <taxon>Bacteria</taxon>
        <taxon>Bacillati</taxon>
        <taxon>Bacillota</taxon>
        <taxon>Bacilli</taxon>
        <taxon>Bacillales</taxon>
        <taxon>Paenibacillaceae</taxon>
        <taxon>Paenibacillus</taxon>
    </lineage>
</organism>
<dbReference type="SUPFAM" id="SSF48452">
    <property type="entry name" value="TPR-like"/>
    <property type="match status" value="1"/>
</dbReference>
<gene>
    <name evidence="3" type="ORF">ACFSC9_17020</name>
</gene>
<dbReference type="Gene3D" id="1.10.10.10">
    <property type="entry name" value="Winged helix-like DNA-binding domain superfamily/Winged helix DNA-binding domain"/>
    <property type="match status" value="1"/>
</dbReference>
<sequence length="858" mass="98064">MNEHVEKEWPADMIKKLRTRPAAHQLQQKMRQVDLAKQVGVDPRTVQQWENGDRTPGSSSLKRLIGVFLQAGKFVVDAEMKEARLLWDTVKQMAEARSLTGREFASFDEAWFAGLLEAYQQTNTMTNAESLQRLAIMPNERAMDRVSQHSHRSTGNLPQQAALFIGRDAHMQTIRLMLEKGQVVSIVGSGGIGKTALAIHIAHQMKEQYPDGVWLLELATLQDADLLNHYALSVLGLQHQPERSELDIVLQYIEEKRILFILDNCEHLLDAGAALIETFIAANPQLRLIVTSRESLNIAAEQVYRLPPLTVPKTDDIASPIAEQIVTSESVQLFVARLQLVHPHHHPTVQEMHAIENICRRLEGIPLAIELAAARLTILSIEQIAERLTQLLTFLKGGRRTAAPRQQTLKATIDWSYSLLDRKEQQLLQRLSVFARNFTLDAVEAICVQREPEEQADHPIQQEEIIDLLSSLVNKSLVMREQQYEAGPVRYSMLETIREYAHHQLYDEASTASIQDVYIAHASYYDVLIRQLSFTFRTSERDQCLQQTRLEYSNLSIAMQRAYQGILSENSGMRIASSLYWFWLHEGMGNEGLLWLSRFLDHDSQLGAYDREALATAYHGQGVIQFVLVHLPEAYQSVEQSIILSHSEHYNVIHSASLRLLSFIRMHQQELDQAVVHAEESIQMARQHGDVWNLASSLHALGRMKLLLGEVESGTMLLKESIHYFKQADDRWELSGPYESLGYAALQAEQFQEAIDYFKKSISISQIYKGTWVLIRSLEGLIAALYATERYRETAMLIHAAQRYRQQEQMMGEQPDGIDMEQMDLEVNKQLTEHEQREIRLLSDHLSRERLVAYCLEL</sequence>
<dbReference type="SUPFAM" id="SSF52540">
    <property type="entry name" value="P-loop containing nucleoside triphosphate hydrolases"/>
    <property type="match status" value="1"/>
</dbReference>
<dbReference type="Pfam" id="PF01381">
    <property type="entry name" value="HTH_3"/>
    <property type="match status" value="1"/>
</dbReference>
<dbReference type="Pfam" id="PF00931">
    <property type="entry name" value="NB-ARC"/>
    <property type="match status" value="1"/>
</dbReference>
<dbReference type="InterPro" id="IPR027417">
    <property type="entry name" value="P-loop_NTPase"/>
</dbReference>
<dbReference type="Pfam" id="PF25872">
    <property type="entry name" value="HTH_77"/>
    <property type="match status" value="1"/>
</dbReference>
<feature type="domain" description="HTH cro/C1-type" evidence="2">
    <location>
        <begin position="27"/>
        <end position="74"/>
    </location>
</feature>
<evidence type="ECO:0000313" key="3">
    <source>
        <dbReference type="EMBL" id="MFD1887197.1"/>
    </source>
</evidence>
<dbReference type="PANTHER" id="PTHR47691">
    <property type="entry name" value="REGULATOR-RELATED"/>
    <property type="match status" value="1"/>
</dbReference>
<dbReference type="SUPFAM" id="SSF47413">
    <property type="entry name" value="lambda repressor-like DNA-binding domains"/>
    <property type="match status" value="1"/>
</dbReference>
<feature type="repeat" description="TPR" evidence="1">
    <location>
        <begin position="735"/>
        <end position="768"/>
    </location>
</feature>
<name>A0ABW4RLK9_9BACL</name>
<dbReference type="SMART" id="SM00530">
    <property type="entry name" value="HTH_XRE"/>
    <property type="match status" value="1"/>
</dbReference>
<evidence type="ECO:0000259" key="2">
    <source>
        <dbReference type="PROSITE" id="PS50943"/>
    </source>
</evidence>
<dbReference type="Gene3D" id="1.25.40.10">
    <property type="entry name" value="Tetratricopeptide repeat domain"/>
    <property type="match status" value="1"/>
</dbReference>
<evidence type="ECO:0000313" key="4">
    <source>
        <dbReference type="Proteomes" id="UP001597233"/>
    </source>
</evidence>
<comment type="caution">
    <text evidence="3">The sequence shown here is derived from an EMBL/GenBank/DDBJ whole genome shotgun (WGS) entry which is preliminary data.</text>
</comment>
<dbReference type="EMBL" id="JBHUEH010000023">
    <property type="protein sequence ID" value="MFD1887197.1"/>
    <property type="molecule type" value="Genomic_DNA"/>
</dbReference>
<dbReference type="InterPro" id="IPR010982">
    <property type="entry name" value="Lambda_DNA-bd_dom_sf"/>
</dbReference>
<dbReference type="InterPro" id="IPR001387">
    <property type="entry name" value="Cro/C1-type_HTH"/>
</dbReference>
<dbReference type="PROSITE" id="PS50005">
    <property type="entry name" value="TPR"/>
    <property type="match status" value="1"/>
</dbReference>
<dbReference type="Gene3D" id="3.40.50.300">
    <property type="entry name" value="P-loop containing nucleotide triphosphate hydrolases"/>
    <property type="match status" value="1"/>
</dbReference>
<dbReference type="InterPro" id="IPR036388">
    <property type="entry name" value="WH-like_DNA-bd_sf"/>
</dbReference>
<proteinExistence type="predicted"/>
<dbReference type="InterPro" id="IPR002182">
    <property type="entry name" value="NB-ARC"/>
</dbReference>
<dbReference type="CDD" id="cd00093">
    <property type="entry name" value="HTH_XRE"/>
    <property type="match status" value="1"/>
</dbReference>